<name>A0A6C0CL72_9ZZZZ</name>
<feature type="coiled-coil region" evidence="1">
    <location>
        <begin position="21"/>
        <end position="48"/>
    </location>
</feature>
<accession>A0A6C0CL72</accession>
<dbReference type="AlphaFoldDB" id="A0A6C0CL72"/>
<organism evidence="2">
    <name type="scientific">viral metagenome</name>
    <dbReference type="NCBI Taxonomy" id="1070528"/>
    <lineage>
        <taxon>unclassified sequences</taxon>
        <taxon>metagenomes</taxon>
        <taxon>organismal metagenomes</taxon>
    </lineage>
</organism>
<evidence type="ECO:0000256" key="1">
    <source>
        <dbReference type="SAM" id="Coils"/>
    </source>
</evidence>
<proteinExistence type="predicted"/>
<sequence>MPFKIPNKDHPDVTLERDIFKNYLQTRLKELKDELEEEHQKYVDFINSLVDKLNKSSSEFIQFTEYYDDLHFETCENKIFQMTKQDFINEMADLGYKVKLEVKKVEQGYYYYKVYFSCKSA</sequence>
<protein>
    <submittedName>
        <fullName evidence="2">Uncharacterized protein</fullName>
    </submittedName>
</protein>
<evidence type="ECO:0000313" key="2">
    <source>
        <dbReference type="EMBL" id="QHT04650.1"/>
    </source>
</evidence>
<reference evidence="2" key="1">
    <citation type="journal article" date="2020" name="Nature">
        <title>Giant virus diversity and host interactions through global metagenomics.</title>
        <authorList>
            <person name="Schulz F."/>
            <person name="Roux S."/>
            <person name="Paez-Espino D."/>
            <person name="Jungbluth S."/>
            <person name="Walsh D.A."/>
            <person name="Denef V.J."/>
            <person name="McMahon K.D."/>
            <person name="Konstantinidis K.T."/>
            <person name="Eloe-Fadrosh E.A."/>
            <person name="Kyrpides N.C."/>
            <person name="Woyke T."/>
        </authorList>
    </citation>
    <scope>NUCLEOTIDE SEQUENCE</scope>
    <source>
        <strain evidence="2">GVMAG-M-3300021343-4</strain>
    </source>
</reference>
<keyword evidence="1" id="KW-0175">Coiled coil</keyword>
<dbReference type="EMBL" id="MN739436">
    <property type="protein sequence ID" value="QHT04650.1"/>
    <property type="molecule type" value="Genomic_DNA"/>
</dbReference>